<reference evidence="4 5" key="1">
    <citation type="journal article" date="2013" name="Genome Announc.">
        <title>Draft Genome Sequence of the Lignocellulose Decomposer Thermobifida fusca Strain TM51.</title>
        <authorList>
            <person name="Toth A."/>
            <person name="Barna T."/>
            <person name="Nagy I."/>
            <person name="Horvath B."/>
            <person name="Nagy I."/>
            <person name="Tancsics A."/>
            <person name="Kriszt B."/>
            <person name="Baka E."/>
            <person name="Fekete C."/>
            <person name="Kukolya J."/>
        </authorList>
    </citation>
    <scope>NUCLEOTIDE SEQUENCE [LARGE SCALE GENOMIC DNA]</scope>
    <source>
        <strain evidence="4 5">TM51</strain>
    </source>
</reference>
<keyword evidence="5" id="KW-1185">Reference proteome</keyword>
<evidence type="ECO:0000256" key="2">
    <source>
        <dbReference type="ARBA" id="ARBA00023163"/>
    </source>
</evidence>
<feature type="domain" description="ANTAR" evidence="3">
    <location>
        <begin position="178"/>
        <end position="239"/>
    </location>
</feature>
<sequence>MWVERLARGIGELAQIVDGARDRVLDQVSQLMVRHVPECSAALVVVWRDTHPEERDPSVDFKGRHVVVDYAASHSDLATAFEYQYETGQGPTVQAVRERHTVVVADILRDERWPEYPSMAVQCGDHSSITYPCDLDGEILTLGVHSCRGNRLSPDTMVLPLAMLAEHVVTTLRSLGRDADALREAVHMRRAMSARTVIDQAKGILMHARGLTSQQAFEELRKVAQRNGMKVTDVAQQLMAEQALNNGRR</sequence>
<dbReference type="SUPFAM" id="SSF52172">
    <property type="entry name" value="CheY-like"/>
    <property type="match status" value="1"/>
</dbReference>
<protein>
    <recommendedName>
        <fullName evidence="3">ANTAR domain-containing protein</fullName>
    </recommendedName>
</protein>
<gene>
    <name evidence="4" type="ORF">TM51_01805</name>
</gene>
<dbReference type="SMART" id="SM01012">
    <property type="entry name" value="ANTAR"/>
    <property type="match status" value="1"/>
</dbReference>
<accession>A0A9P2TC09</accession>
<dbReference type="PROSITE" id="PS50921">
    <property type="entry name" value="ANTAR"/>
    <property type="match status" value="1"/>
</dbReference>
<evidence type="ECO:0000256" key="1">
    <source>
        <dbReference type="ARBA" id="ARBA00023015"/>
    </source>
</evidence>
<dbReference type="Proteomes" id="UP000014184">
    <property type="component" value="Unassembled WGS sequence"/>
</dbReference>
<dbReference type="Pfam" id="PF03861">
    <property type="entry name" value="ANTAR"/>
    <property type="match status" value="1"/>
</dbReference>
<evidence type="ECO:0000259" key="3">
    <source>
        <dbReference type="PROSITE" id="PS50921"/>
    </source>
</evidence>
<dbReference type="InterPro" id="IPR005561">
    <property type="entry name" value="ANTAR"/>
</dbReference>
<dbReference type="EMBL" id="AOSG01000008">
    <property type="protein sequence ID" value="EOR72551.1"/>
    <property type="molecule type" value="Genomic_DNA"/>
</dbReference>
<organism evidence="4 5">
    <name type="scientific">Thermobifida fusca TM51</name>
    <dbReference type="NCBI Taxonomy" id="1169414"/>
    <lineage>
        <taxon>Bacteria</taxon>
        <taxon>Bacillati</taxon>
        <taxon>Actinomycetota</taxon>
        <taxon>Actinomycetes</taxon>
        <taxon>Streptosporangiales</taxon>
        <taxon>Nocardiopsidaceae</taxon>
        <taxon>Thermobifida</taxon>
    </lineage>
</organism>
<dbReference type="Gene3D" id="3.30.450.40">
    <property type="match status" value="1"/>
</dbReference>
<dbReference type="InterPro" id="IPR036388">
    <property type="entry name" value="WH-like_DNA-bd_sf"/>
</dbReference>
<proteinExistence type="predicted"/>
<name>A0A9P2TC09_THEFU</name>
<dbReference type="Gene3D" id="1.10.10.10">
    <property type="entry name" value="Winged helix-like DNA-binding domain superfamily/Winged helix DNA-binding domain"/>
    <property type="match status" value="1"/>
</dbReference>
<keyword evidence="2" id="KW-0804">Transcription</keyword>
<keyword evidence="1" id="KW-0805">Transcription regulation</keyword>
<evidence type="ECO:0000313" key="4">
    <source>
        <dbReference type="EMBL" id="EOR72551.1"/>
    </source>
</evidence>
<dbReference type="RefSeq" id="WP_016188108.1">
    <property type="nucleotide sequence ID" value="NZ_AOSG01000008.1"/>
</dbReference>
<dbReference type="InterPro" id="IPR029016">
    <property type="entry name" value="GAF-like_dom_sf"/>
</dbReference>
<dbReference type="InterPro" id="IPR011006">
    <property type="entry name" value="CheY-like_superfamily"/>
</dbReference>
<dbReference type="GO" id="GO:0003723">
    <property type="term" value="F:RNA binding"/>
    <property type="evidence" value="ECO:0007669"/>
    <property type="project" value="InterPro"/>
</dbReference>
<comment type="caution">
    <text evidence="4">The sequence shown here is derived from an EMBL/GenBank/DDBJ whole genome shotgun (WGS) entry which is preliminary data.</text>
</comment>
<evidence type="ECO:0000313" key="5">
    <source>
        <dbReference type="Proteomes" id="UP000014184"/>
    </source>
</evidence>
<dbReference type="AlphaFoldDB" id="A0A9P2TC09"/>